<dbReference type="PANTHER" id="PTHR45987:SF4">
    <property type="entry name" value="LARGE RIBOSOMAL SUBUNIT PROTEIN BL12M"/>
    <property type="match status" value="1"/>
</dbReference>
<evidence type="ECO:0000256" key="9">
    <source>
        <dbReference type="ARBA" id="ARBA00023274"/>
    </source>
</evidence>
<dbReference type="Gene3D" id="3.30.1390.10">
    <property type="match status" value="1"/>
</dbReference>
<evidence type="ECO:0000256" key="3">
    <source>
        <dbReference type="ARBA" id="ARBA00022499"/>
    </source>
</evidence>
<dbReference type="SUPFAM" id="SSF48300">
    <property type="entry name" value="Ribosomal protein L7/12, oligomerisation (N-terminal) domain"/>
    <property type="match status" value="1"/>
</dbReference>
<dbReference type="GO" id="GO:0005762">
    <property type="term" value="C:mitochondrial large ribosomal subunit"/>
    <property type="evidence" value="ECO:0007669"/>
    <property type="project" value="TreeGrafter"/>
</dbReference>
<evidence type="ECO:0000256" key="1">
    <source>
        <dbReference type="ARBA" id="ARBA00004173"/>
    </source>
</evidence>
<dbReference type="FunFam" id="1.20.5.710:FF:000006">
    <property type="entry name" value="39S ribosomal protein L12, mitochondrial"/>
    <property type="match status" value="1"/>
</dbReference>
<dbReference type="eggNOG" id="KOG1715">
    <property type="taxonomic scope" value="Eukaryota"/>
</dbReference>
<dbReference type="AlphaFoldDB" id="T1KE73"/>
<dbReference type="Pfam" id="PF16320">
    <property type="entry name" value="Ribosomal_L12_N"/>
    <property type="match status" value="1"/>
</dbReference>
<evidence type="ECO:0000259" key="13">
    <source>
        <dbReference type="Pfam" id="PF00542"/>
    </source>
</evidence>
<feature type="domain" description="Large ribosomal subunit protein bL12 C-terminal" evidence="13">
    <location>
        <begin position="122"/>
        <end position="187"/>
    </location>
</feature>
<keyword evidence="6" id="KW-0689">Ribosomal protein</keyword>
<dbReference type="InterPro" id="IPR008932">
    <property type="entry name" value="Ribosomal_bL12_oligo"/>
</dbReference>
<dbReference type="GO" id="GO:0003729">
    <property type="term" value="F:mRNA binding"/>
    <property type="evidence" value="ECO:0007669"/>
    <property type="project" value="TreeGrafter"/>
</dbReference>
<dbReference type="EnsemblMetazoa" id="tetur09g05550.1">
    <property type="protein sequence ID" value="tetur09g05550.1"/>
    <property type="gene ID" value="tetur09g05550"/>
</dbReference>
<dbReference type="Proteomes" id="UP000015104">
    <property type="component" value="Unassembled WGS sequence"/>
</dbReference>
<dbReference type="Pfam" id="PF00542">
    <property type="entry name" value="Ribosomal_L12"/>
    <property type="match status" value="1"/>
</dbReference>
<keyword evidence="4" id="KW-0832">Ubl conjugation</keyword>
<evidence type="ECO:0000256" key="11">
    <source>
        <dbReference type="ARBA" id="ARBA00072684"/>
    </source>
</evidence>
<evidence type="ECO:0000256" key="7">
    <source>
        <dbReference type="ARBA" id="ARBA00022990"/>
    </source>
</evidence>
<organism evidence="15 16">
    <name type="scientific">Tetranychus urticae</name>
    <name type="common">Two-spotted spider mite</name>
    <dbReference type="NCBI Taxonomy" id="32264"/>
    <lineage>
        <taxon>Eukaryota</taxon>
        <taxon>Metazoa</taxon>
        <taxon>Ecdysozoa</taxon>
        <taxon>Arthropoda</taxon>
        <taxon>Chelicerata</taxon>
        <taxon>Arachnida</taxon>
        <taxon>Acari</taxon>
        <taxon>Acariformes</taxon>
        <taxon>Trombidiformes</taxon>
        <taxon>Prostigmata</taxon>
        <taxon>Eleutherengona</taxon>
        <taxon>Raphignathae</taxon>
        <taxon>Tetranychoidea</taxon>
        <taxon>Tetranychidae</taxon>
        <taxon>Tetranychus</taxon>
    </lineage>
</organism>
<dbReference type="PANTHER" id="PTHR45987">
    <property type="entry name" value="39S RIBOSOMAL PROTEIN L12"/>
    <property type="match status" value="1"/>
</dbReference>
<dbReference type="KEGG" id="tut:107363042"/>
<comment type="subcellular location">
    <subcellularLocation>
        <location evidence="1">Mitochondrion</location>
    </subcellularLocation>
</comment>
<dbReference type="InterPro" id="IPR036235">
    <property type="entry name" value="Ribosomal_bL12_oligo_N_sf"/>
</dbReference>
<evidence type="ECO:0000256" key="4">
    <source>
        <dbReference type="ARBA" id="ARBA00022843"/>
    </source>
</evidence>
<dbReference type="HAMAP" id="MF_00368">
    <property type="entry name" value="Ribosomal_bL12"/>
    <property type="match status" value="1"/>
</dbReference>
<dbReference type="InterPro" id="IPR013823">
    <property type="entry name" value="Ribosomal_bL12_C"/>
</dbReference>
<keyword evidence="16" id="KW-1185">Reference proteome</keyword>
<dbReference type="SUPFAM" id="SSF54736">
    <property type="entry name" value="ClpS-like"/>
    <property type="match status" value="1"/>
</dbReference>
<dbReference type="OMA" id="LEDKWGV"/>
<comment type="similarity">
    <text evidence="2">Belongs to the bacterial ribosomal protein bL12 family.</text>
</comment>
<keyword evidence="7" id="KW-0007">Acetylation</keyword>
<keyword evidence="9" id="KW-0687">Ribonucleoprotein</keyword>
<reference evidence="16" key="1">
    <citation type="submission" date="2011-08" db="EMBL/GenBank/DDBJ databases">
        <authorList>
            <person name="Rombauts S."/>
        </authorList>
    </citation>
    <scope>NUCLEOTIDE SEQUENCE</scope>
    <source>
        <strain evidence="16">London</strain>
    </source>
</reference>
<dbReference type="EMBL" id="CAEY01002034">
    <property type="status" value="NOT_ANNOTATED_CDS"/>
    <property type="molecule type" value="Genomic_DNA"/>
</dbReference>
<dbReference type="Gene3D" id="1.20.5.710">
    <property type="entry name" value="Single helix bin"/>
    <property type="match status" value="1"/>
</dbReference>
<keyword evidence="3" id="KW-1017">Isopeptide bond</keyword>
<evidence type="ECO:0000256" key="12">
    <source>
        <dbReference type="ARBA" id="ARBA00075329"/>
    </source>
</evidence>
<evidence type="ECO:0000313" key="16">
    <source>
        <dbReference type="Proteomes" id="UP000015104"/>
    </source>
</evidence>
<proteinExistence type="inferred from homology"/>
<dbReference type="OrthoDB" id="250175at2759"/>
<dbReference type="InterPro" id="IPR000206">
    <property type="entry name" value="Ribosomal_bL12"/>
</dbReference>
<dbReference type="FunFam" id="3.30.1390.10:FF:000001">
    <property type="entry name" value="50S ribosomal protein L7/L12"/>
    <property type="match status" value="1"/>
</dbReference>
<keyword evidence="8" id="KW-0496">Mitochondrion</keyword>
<protein>
    <recommendedName>
        <fullName evidence="11">Large ribosomal subunit protein bL12m</fullName>
    </recommendedName>
    <alternativeName>
        <fullName evidence="12">39S ribosomal protein L12, mitochondrial</fullName>
    </alternativeName>
</protein>
<evidence type="ECO:0000256" key="6">
    <source>
        <dbReference type="ARBA" id="ARBA00022980"/>
    </source>
</evidence>
<evidence type="ECO:0000256" key="2">
    <source>
        <dbReference type="ARBA" id="ARBA00007197"/>
    </source>
</evidence>
<accession>T1KE73</accession>
<name>T1KE73_TETUR</name>
<evidence type="ECO:0000313" key="15">
    <source>
        <dbReference type="EnsemblMetazoa" id="tetur09g05550.1"/>
    </source>
</evidence>
<gene>
    <name evidence="15" type="primary">107363042</name>
</gene>
<evidence type="ECO:0000256" key="8">
    <source>
        <dbReference type="ARBA" id="ARBA00023128"/>
    </source>
</evidence>
<feature type="domain" description="Large ribosomal subunit protein bL12 oligomerization" evidence="14">
    <location>
        <begin position="59"/>
        <end position="102"/>
    </location>
</feature>
<sequence length="189" mass="20787">MSLPPAMFRCIRNVHSSGLYYNFAKSVCYRSYTSEAAAQPEKPLTMPTPGAEKVFDVKLSKIVDEIEKLTLLEVSDLNQLLKKRLNIPDTPMMAMGAMPVAATHASAQDEAEEPKAVKSSYTVKITKFDESKKVGLIKEIKGLVSGLNLVQAKKFVESVPQIIKSDLSKEEAEKLKSHLESLGATVVMD</sequence>
<dbReference type="STRING" id="32264.T1KE73"/>
<dbReference type="HOGENOM" id="CLU_086499_0_2_1"/>
<evidence type="ECO:0000256" key="10">
    <source>
        <dbReference type="ARBA" id="ARBA00058301"/>
    </source>
</evidence>
<evidence type="ECO:0000256" key="5">
    <source>
        <dbReference type="ARBA" id="ARBA00022946"/>
    </source>
</evidence>
<comment type="function">
    <text evidence="10">As a component of the mitochondrial large ribosomal subunit, plays a role in mitochondrial translation. When present in mitochondria as a free protein not associated with the ribosome, associates with mitochondrial RNA polymerase POLRMT to activate transcription. Required for POLRMT stability.</text>
</comment>
<dbReference type="GO" id="GO:0003735">
    <property type="term" value="F:structural constituent of ribosome"/>
    <property type="evidence" value="ECO:0007669"/>
    <property type="project" value="InterPro"/>
</dbReference>
<dbReference type="GO" id="GO:0005743">
    <property type="term" value="C:mitochondrial inner membrane"/>
    <property type="evidence" value="ECO:0007669"/>
    <property type="project" value="UniProtKB-ARBA"/>
</dbReference>
<dbReference type="InterPro" id="IPR014719">
    <property type="entry name" value="Ribosomal_bL12_C/ClpS-like"/>
</dbReference>
<keyword evidence="5" id="KW-0809">Transit peptide</keyword>
<reference evidence="15" key="2">
    <citation type="submission" date="2015-06" db="UniProtKB">
        <authorList>
            <consortium name="EnsemblMetazoa"/>
        </authorList>
    </citation>
    <scope>IDENTIFICATION</scope>
</reference>
<dbReference type="GO" id="GO:0006412">
    <property type="term" value="P:translation"/>
    <property type="evidence" value="ECO:0007669"/>
    <property type="project" value="InterPro"/>
</dbReference>
<evidence type="ECO:0000259" key="14">
    <source>
        <dbReference type="Pfam" id="PF16320"/>
    </source>
</evidence>